<proteinExistence type="predicted"/>
<protein>
    <submittedName>
        <fullName evidence="5">Kinase-like domain-containing protein</fullName>
    </submittedName>
</protein>
<reference evidence="5 6" key="1">
    <citation type="submission" date="2018-06" db="EMBL/GenBank/DDBJ databases">
        <title>Comparative genomics reveals the genomic features of Rhizophagus irregularis, R. cerebriforme, R. diaphanum and Gigaspora rosea, and their symbiotic lifestyle signature.</title>
        <authorList>
            <person name="Morin E."/>
            <person name="San Clemente H."/>
            <person name="Chen E.C.H."/>
            <person name="De La Providencia I."/>
            <person name="Hainaut M."/>
            <person name="Kuo A."/>
            <person name="Kohler A."/>
            <person name="Murat C."/>
            <person name="Tang N."/>
            <person name="Roy S."/>
            <person name="Loubradou J."/>
            <person name="Henrissat B."/>
            <person name="Grigoriev I.V."/>
            <person name="Corradi N."/>
            <person name="Roux C."/>
            <person name="Martin F.M."/>
        </authorList>
    </citation>
    <scope>NUCLEOTIDE SEQUENCE [LARGE SCALE GENOMIC DNA]</scope>
    <source>
        <strain evidence="5 6">DAOM 194757</strain>
    </source>
</reference>
<gene>
    <name evidence="5" type="ORF">C2G38_1455034</name>
</gene>
<dbReference type="InterPro" id="IPR001245">
    <property type="entry name" value="Ser-Thr/Tyr_kinase_cat_dom"/>
</dbReference>
<dbReference type="Gene3D" id="1.10.510.10">
    <property type="entry name" value="Transferase(Phosphotransferase) domain 1"/>
    <property type="match status" value="1"/>
</dbReference>
<evidence type="ECO:0000259" key="4">
    <source>
        <dbReference type="PROSITE" id="PS51886"/>
    </source>
</evidence>
<dbReference type="EMBL" id="QKWP01000627">
    <property type="protein sequence ID" value="RIB17140.1"/>
    <property type="molecule type" value="Genomic_DNA"/>
</dbReference>
<dbReference type="PANTHER" id="PTHR44329:SF298">
    <property type="entry name" value="MIXED LINEAGE KINASE DOMAIN-LIKE PROTEIN"/>
    <property type="match status" value="1"/>
</dbReference>
<keyword evidence="5" id="KW-0418">Kinase</keyword>
<dbReference type="GO" id="GO:0097527">
    <property type="term" value="P:necroptotic signaling pathway"/>
    <property type="evidence" value="ECO:0007669"/>
    <property type="project" value="TreeGrafter"/>
</dbReference>
<dbReference type="Pfam" id="PF07534">
    <property type="entry name" value="TLD"/>
    <property type="match status" value="1"/>
</dbReference>
<dbReference type="AlphaFoldDB" id="A0A397V3U4"/>
<comment type="caution">
    <text evidence="5">The sequence shown here is derived from an EMBL/GenBank/DDBJ whole genome shotgun (WGS) entry which is preliminary data.</text>
</comment>
<dbReference type="STRING" id="44941.A0A397V3U4"/>
<dbReference type="InterPro" id="IPR051681">
    <property type="entry name" value="Ser/Thr_Kinases-Pseudokinases"/>
</dbReference>
<dbReference type="GO" id="GO:0004672">
    <property type="term" value="F:protein kinase activity"/>
    <property type="evidence" value="ECO:0007669"/>
    <property type="project" value="InterPro"/>
</dbReference>
<evidence type="ECO:0000313" key="6">
    <source>
        <dbReference type="Proteomes" id="UP000266673"/>
    </source>
</evidence>
<keyword evidence="2" id="KW-0067">ATP-binding</keyword>
<feature type="domain" description="Protein kinase" evidence="3">
    <location>
        <begin position="1"/>
        <end position="180"/>
    </location>
</feature>
<dbReference type="PROSITE" id="PS50011">
    <property type="entry name" value="PROTEIN_KINASE_DOM"/>
    <property type="match status" value="1"/>
</dbReference>
<organism evidence="5 6">
    <name type="scientific">Gigaspora rosea</name>
    <dbReference type="NCBI Taxonomy" id="44941"/>
    <lineage>
        <taxon>Eukaryota</taxon>
        <taxon>Fungi</taxon>
        <taxon>Fungi incertae sedis</taxon>
        <taxon>Mucoromycota</taxon>
        <taxon>Glomeromycotina</taxon>
        <taxon>Glomeromycetes</taxon>
        <taxon>Diversisporales</taxon>
        <taxon>Gigasporaceae</taxon>
        <taxon>Gigaspora</taxon>
    </lineage>
</organism>
<dbReference type="Pfam" id="PF07714">
    <property type="entry name" value="PK_Tyr_Ser-Thr"/>
    <property type="match status" value="1"/>
</dbReference>
<keyword evidence="6" id="KW-1185">Reference proteome</keyword>
<dbReference type="InterPro" id="IPR006571">
    <property type="entry name" value="TLDc_dom"/>
</dbReference>
<dbReference type="PROSITE" id="PS51886">
    <property type="entry name" value="TLDC"/>
    <property type="match status" value="1"/>
</dbReference>
<sequence>MILEYANGGTLRNYLKTNFTRLQWTDKLRIAKEIASGLLFLHKKDIIHGDLHSNNILMHDNMPKITDFGLFKNSTAFGMPAYVEPLYLSDQQYKRDKKSDIYSFGVILWEISSGRPPFQNFDSKVIKLRSHLVKGKREEPIKDTPSHYIKLYEKCWDKDPNNRPGINNILSDLNNDLNYMITKEQSKVIDQYHFLDISKWINGIDGDSPKQDKSTNLYQFELLIRGSRDGFKASKFHEKCDNKGPTLIVLKVKGTNEILGGYNHLDWNQKKKLNFIKKATNKSFIFALDKNDINNSKISRPTKTILSFNLSTKHELNFARDLCLNKNFNECKNVYKPHNYHKSIRDSEGSFSVEEYEVYQVIANDSN</sequence>
<dbReference type="PRINTS" id="PR00109">
    <property type="entry name" value="TYRKINASE"/>
</dbReference>
<dbReference type="InterPro" id="IPR000719">
    <property type="entry name" value="Prot_kinase_dom"/>
</dbReference>
<dbReference type="OrthoDB" id="1668230at2759"/>
<dbReference type="SUPFAM" id="SSF56112">
    <property type="entry name" value="Protein kinase-like (PK-like)"/>
    <property type="match status" value="1"/>
</dbReference>
<dbReference type="InterPro" id="IPR011009">
    <property type="entry name" value="Kinase-like_dom_sf"/>
</dbReference>
<keyword evidence="1" id="KW-0547">Nucleotide-binding</keyword>
<keyword evidence="5" id="KW-0808">Transferase</keyword>
<dbReference type="PANTHER" id="PTHR44329">
    <property type="entry name" value="SERINE/THREONINE-PROTEIN KINASE TNNI3K-RELATED"/>
    <property type="match status" value="1"/>
</dbReference>
<name>A0A397V3U4_9GLOM</name>
<evidence type="ECO:0000313" key="5">
    <source>
        <dbReference type="EMBL" id="RIB17140.1"/>
    </source>
</evidence>
<dbReference type="Proteomes" id="UP000266673">
    <property type="component" value="Unassembled WGS sequence"/>
</dbReference>
<evidence type="ECO:0000256" key="2">
    <source>
        <dbReference type="ARBA" id="ARBA00022840"/>
    </source>
</evidence>
<feature type="domain" description="TLDc" evidence="4">
    <location>
        <begin position="187"/>
        <end position="362"/>
    </location>
</feature>
<dbReference type="GO" id="GO:0005524">
    <property type="term" value="F:ATP binding"/>
    <property type="evidence" value="ECO:0007669"/>
    <property type="project" value="UniProtKB-KW"/>
</dbReference>
<evidence type="ECO:0000259" key="3">
    <source>
        <dbReference type="PROSITE" id="PS50011"/>
    </source>
</evidence>
<accession>A0A397V3U4</accession>
<evidence type="ECO:0000256" key="1">
    <source>
        <dbReference type="ARBA" id="ARBA00022741"/>
    </source>
</evidence>